<dbReference type="AlphaFoldDB" id="A0AAC9RWE4"/>
<keyword evidence="2" id="KW-1185">Reference proteome</keyword>
<gene>
    <name evidence="1" type="ORF">B5P37_07240</name>
</gene>
<reference evidence="1 2" key="1">
    <citation type="submission" date="2017-04" db="EMBL/GenBank/DDBJ databases">
        <authorList>
            <person name="Veseli I.A."/>
            <person name="Tang C."/>
            <person name="Pombert J.-F."/>
        </authorList>
    </citation>
    <scope>NUCLEOTIDE SEQUENCE [LARGE SCALE GENOMIC DNA]</scope>
    <source>
        <strain evidence="1 2">ATCC 700373</strain>
    </source>
</reference>
<protein>
    <submittedName>
        <fullName evidence="1">Uncharacterized protein</fullName>
    </submittedName>
</protein>
<dbReference type="Pfam" id="PF17418">
    <property type="entry name" value="SdpA"/>
    <property type="match status" value="1"/>
</dbReference>
<evidence type="ECO:0000313" key="2">
    <source>
        <dbReference type="Proteomes" id="UP000242864"/>
    </source>
</evidence>
<accession>A0AAC9RWE4</accession>
<name>A0AAC9RWE4_9STAP</name>
<organism evidence="1 2">
    <name type="scientific">Staphylococcus lutrae</name>
    <dbReference type="NCBI Taxonomy" id="155085"/>
    <lineage>
        <taxon>Bacteria</taxon>
        <taxon>Bacillati</taxon>
        <taxon>Bacillota</taxon>
        <taxon>Bacilli</taxon>
        <taxon>Bacillales</taxon>
        <taxon>Staphylococcaceae</taxon>
        <taxon>Staphylococcus</taxon>
    </lineage>
</organism>
<dbReference type="InterPro" id="IPR023902">
    <property type="entry name" value="Sporulation_SdpA"/>
</dbReference>
<sequence>MLFFVATQDIFPNNPIKDKTSVIGKHMYEFFPQGWAFYSKSPRESTYNVVYTHSGKNATQFPNASPSNFIHSSYQK</sequence>
<proteinExistence type="predicted"/>
<dbReference type="KEGG" id="slz:B5P37_07240"/>
<dbReference type="EMBL" id="CP020773">
    <property type="protein sequence ID" value="ARJ51112.1"/>
    <property type="molecule type" value="Genomic_DNA"/>
</dbReference>
<evidence type="ECO:0000313" key="1">
    <source>
        <dbReference type="EMBL" id="ARJ51112.1"/>
    </source>
</evidence>
<dbReference type="Proteomes" id="UP000242864">
    <property type="component" value="Chromosome"/>
</dbReference>